<organism evidence="10">
    <name type="scientific">Trypanosoma brucei</name>
    <dbReference type="NCBI Taxonomy" id="5691"/>
    <lineage>
        <taxon>Eukaryota</taxon>
        <taxon>Discoba</taxon>
        <taxon>Euglenozoa</taxon>
        <taxon>Kinetoplastea</taxon>
        <taxon>Metakinetoplastina</taxon>
        <taxon>Trypanosomatida</taxon>
        <taxon>Trypanosomatidae</taxon>
        <taxon>Trypanosoma</taxon>
    </lineage>
</organism>
<dbReference type="VEuPathDB" id="TriTrypDB:Tb11.v5.0926"/>
<evidence type="ECO:0000259" key="9">
    <source>
        <dbReference type="Pfam" id="PF13206"/>
    </source>
</evidence>
<evidence type="ECO:0000256" key="2">
    <source>
        <dbReference type="ARBA" id="ARBA00004609"/>
    </source>
</evidence>
<dbReference type="InterPro" id="IPR025932">
    <property type="entry name" value="Trypano_VSG_B_N_dom"/>
</dbReference>
<dbReference type="GO" id="GO:0098552">
    <property type="term" value="C:side of membrane"/>
    <property type="evidence" value="ECO:0007669"/>
    <property type="project" value="UniProtKB-KW"/>
</dbReference>
<sequence>MKNSQINNAPKKITNKPAIGAAALALALLISALQSRTGEAAPAHAGSSAAGFKAICALINLAAQKPAPAVLPAATVEEIEETLALINLTLMAPQAVEELGKQGKTPINWDKEGTAVKQHCGAEHRSKCEKAKKRASNHADAAVIAAARKLQKATGTAEAVHSIIVAINKALAEYSTQSKAAVDMSITSDLEQALGTKTDATAAVKLKGAQTDRATTCGNPGTNTKGKAAGVSLAVDIICLCGSDSTSGETNDACTLKTQTGNIDYASSEKDVKDEWDKLARECKEQYPQTPLTAKALRTALLTFDTEVAKSQGTNKNIINTLGYIAGAGTNGCDGSNGATHGACVYYGKDNAKKNPLQPAWRTHITNAIAKLQATEDATAKAHSAAARLETLNNTLTSLIFLGAVSSQKTHQATETATQSKSREIYAQEAAKKECEKANCKWKGWESETKVD</sequence>
<keyword evidence="4" id="KW-0336">GPI-anchor</keyword>
<protein>
    <submittedName>
        <fullName evidence="10">Variant surface glycoprotein 1125.1224</fullName>
    </submittedName>
</protein>
<dbReference type="EMBL" id="KX699507">
    <property type="protein sequence ID" value="APD73463.1"/>
    <property type="molecule type" value="Genomic_DNA"/>
</dbReference>
<dbReference type="Pfam" id="PF13206">
    <property type="entry name" value="VSG_B"/>
    <property type="match status" value="1"/>
</dbReference>
<evidence type="ECO:0000256" key="3">
    <source>
        <dbReference type="ARBA" id="ARBA00022475"/>
    </source>
</evidence>
<evidence type="ECO:0000256" key="8">
    <source>
        <dbReference type="ARBA" id="ARBA00023288"/>
    </source>
</evidence>
<dbReference type="VEuPathDB" id="TriTrypDB:Tb427_000709800"/>
<keyword evidence="3" id="KW-1003">Cell membrane</keyword>
<keyword evidence="5" id="KW-0732">Signal</keyword>
<comment type="subcellular location">
    <subcellularLocation>
        <location evidence="2">Cell membrane</location>
        <topology evidence="2">Lipid-anchor</topology>
        <topology evidence="2">GPI-anchor</topology>
    </subcellularLocation>
</comment>
<evidence type="ECO:0000256" key="1">
    <source>
        <dbReference type="ARBA" id="ARBA00002523"/>
    </source>
</evidence>
<comment type="function">
    <text evidence="1">VSG forms a coat on the surface of the parasite. The trypanosome evades the immune response of the host by expressing a series of antigenically distinct VSGs from an estimated 1000 VSG genes.</text>
</comment>
<name>A0A1J0R6G8_9TRYP</name>
<accession>A0A1J0R6G8</accession>
<evidence type="ECO:0000256" key="6">
    <source>
        <dbReference type="ARBA" id="ARBA00023136"/>
    </source>
</evidence>
<dbReference type="GO" id="GO:0005886">
    <property type="term" value="C:plasma membrane"/>
    <property type="evidence" value="ECO:0007669"/>
    <property type="project" value="UniProtKB-SubCell"/>
</dbReference>
<evidence type="ECO:0000256" key="5">
    <source>
        <dbReference type="ARBA" id="ARBA00022729"/>
    </source>
</evidence>
<evidence type="ECO:0000313" key="10">
    <source>
        <dbReference type="EMBL" id="APD73463.1"/>
    </source>
</evidence>
<keyword evidence="8" id="KW-0449">Lipoprotein</keyword>
<keyword evidence="6" id="KW-0472">Membrane</keyword>
<dbReference type="AlphaFoldDB" id="A0A1J0R6G8"/>
<feature type="domain" description="Trypanosome variant surface glycoprotein B-type N-terminal" evidence="9">
    <location>
        <begin position="36"/>
        <end position="390"/>
    </location>
</feature>
<keyword evidence="7" id="KW-0325">Glycoprotein</keyword>
<evidence type="ECO:0000256" key="4">
    <source>
        <dbReference type="ARBA" id="ARBA00022622"/>
    </source>
</evidence>
<proteinExistence type="predicted"/>
<evidence type="ECO:0000256" key="7">
    <source>
        <dbReference type="ARBA" id="ARBA00023180"/>
    </source>
</evidence>
<reference evidence="10" key="1">
    <citation type="submission" date="2016-08" db="EMBL/GenBank/DDBJ databases">
        <title>VSG repertoire of Trypanosoma brucei EATRO 1125.</title>
        <authorList>
            <person name="Cross G.A."/>
        </authorList>
    </citation>
    <scope>NUCLEOTIDE SEQUENCE</scope>
    <source>
        <strain evidence="10">EATRO 1125</strain>
    </source>
</reference>